<evidence type="ECO:0000259" key="4">
    <source>
        <dbReference type="Pfam" id="PF25269"/>
    </source>
</evidence>
<dbReference type="InterPro" id="IPR018705">
    <property type="entry name" value="DUF2134_membrane"/>
</dbReference>
<dbReference type="Pfam" id="PF25269">
    <property type="entry name" value="DUF7867"/>
    <property type="match status" value="1"/>
</dbReference>
<name>A0A285CNA6_9RHOB</name>
<accession>A0A285CNA6</accession>
<keyword evidence="1" id="KW-0812">Transmembrane</keyword>
<dbReference type="Proteomes" id="UP000219467">
    <property type="component" value="Unassembled WGS sequence"/>
</dbReference>
<feature type="domain" description="Putative Flp pilus-assembly TadG-like N-terminal" evidence="3">
    <location>
        <begin position="12"/>
        <end position="56"/>
    </location>
</feature>
<organism evidence="5 6">
    <name type="scientific">Cereibacter ovatus</name>
    <dbReference type="NCBI Taxonomy" id="439529"/>
    <lineage>
        <taxon>Bacteria</taxon>
        <taxon>Pseudomonadati</taxon>
        <taxon>Pseudomonadota</taxon>
        <taxon>Alphaproteobacteria</taxon>
        <taxon>Rhodobacterales</taxon>
        <taxon>Paracoccaceae</taxon>
        <taxon>Cereibacter</taxon>
    </lineage>
</organism>
<dbReference type="Pfam" id="PF09977">
    <property type="entry name" value="Tad_C"/>
    <property type="match status" value="1"/>
</dbReference>
<sequence>MALRALIHDESGGMTAFGLFTFTSAMMIGGLAIDVQHAIAARTQLQAATDSAVHAALLTRDVTAAAPDAAATAKARAIEVLQGMLPAAQFGNVVTVDSITFGTWDRTTATFTPDASSSSAVELVASRNETAMNPVKTYLLGLVGVDYWNLQATAVAETYHPTCFREGFVAEDVVDIQSNNTFTNGFCIHSNEHVSLNNNNTFEAGTIVSMPDLTALDLPASGFDKNAGLKDALRTGSYHIRVLKQIDAIIAGLRAFDPRYLPPYIAPDLIETLTSDKLTPADFKPNRLHVYTCAPNKGLKISGGTLSKIALVTNCEITFVNIALEDAVIATTHTGASSMHHNSAMRIGRNDGCAEGGGAQLLSMGGMDFAGNLEIYGSQLLAAGDIQFAANADGIEGASLVAGGRIDGTSNMAMGFCGTGMDANFQANYFRLVQ</sequence>
<keyword evidence="1" id="KW-1133">Transmembrane helix</keyword>
<keyword evidence="1" id="KW-0472">Membrane</keyword>
<protein>
    <submittedName>
        <fullName evidence="5">Putative Flp pilus-assembly TadE/G-like protein</fullName>
    </submittedName>
</protein>
<dbReference type="EMBL" id="OAOQ01000002">
    <property type="protein sequence ID" value="SNX69001.1"/>
    <property type="molecule type" value="Genomic_DNA"/>
</dbReference>
<evidence type="ECO:0000259" key="3">
    <source>
        <dbReference type="Pfam" id="PF13400"/>
    </source>
</evidence>
<feature type="domain" description="DUF7867" evidence="4">
    <location>
        <begin position="167"/>
        <end position="418"/>
    </location>
</feature>
<evidence type="ECO:0000259" key="2">
    <source>
        <dbReference type="Pfam" id="PF09977"/>
    </source>
</evidence>
<dbReference type="Pfam" id="PF13400">
    <property type="entry name" value="Tad"/>
    <property type="match status" value="1"/>
</dbReference>
<evidence type="ECO:0000256" key="1">
    <source>
        <dbReference type="SAM" id="Phobius"/>
    </source>
</evidence>
<feature type="transmembrane region" description="Helical" evidence="1">
    <location>
        <begin position="12"/>
        <end position="33"/>
    </location>
</feature>
<keyword evidence="6" id="KW-1185">Reference proteome</keyword>
<evidence type="ECO:0000313" key="5">
    <source>
        <dbReference type="EMBL" id="SNX69001.1"/>
    </source>
</evidence>
<dbReference type="AlphaFoldDB" id="A0A285CNA6"/>
<reference evidence="6" key="1">
    <citation type="submission" date="2017-08" db="EMBL/GenBank/DDBJ databases">
        <authorList>
            <person name="Varghese N."/>
            <person name="Submissions S."/>
        </authorList>
    </citation>
    <scope>NUCLEOTIDE SEQUENCE [LARGE SCALE GENOMIC DNA]</scope>
    <source>
        <strain evidence="6">JA234</strain>
    </source>
</reference>
<dbReference type="RefSeq" id="WP_097029446.1">
    <property type="nucleotide sequence ID" value="NZ_OAOQ01000002.1"/>
</dbReference>
<evidence type="ECO:0000313" key="6">
    <source>
        <dbReference type="Proteomes" id="UP000219467"/>
    </source>
</evidence>
<dbReference type="InterPro" id="IPR028087">
    <property type="entry name" value="Tad_N"/>
</dbReference>
<dbReference type="OrthoDB" id="7863619at2"/>
<feature type="domain" description="DUF2134" evidence="2">
    <location>
        <begin position="66"/>
        <end position="156"/>
    </location>
</feature>
<gene>
    <name evidence="5" type="ORF">SAMN05878503_102441</name>
</gene>
<dbReference type="InterPro" id="IPR057189">
    <property type="entry name" value="DUF7867"/>
</dbReference>
<proteinExistence type="predicted"/>